<dbReference type="GeneID" id="7840565"/>
<name>Q22DQ1_TETTS</name>
<protein>
    <submittedName>
        <fullName evidence="1">Uncharacterized protein</fullName>
    </submittedName>
</protein>
<keyword evidence="2" id="KW-1185">Reference proteome</keyword>
<dbReference type="AlphaFoldDB" id="Q22DQ1"/>
<dbReference type="Proteomes" id="UP000009168">
    <property type="component" value="Unassembled WGS sequence"/>
</dbReference>
<dbReference type="InParanoid" id="Q22DQ1"/>
<proteinExistence type="predicted"/>
<dbReference type="KEGG" id="tet:TTHERM_00938910"/>
<organism evidence="1 2">
    <name type="scientific">Tetrahymena thermophila (strain SB210)</name>
    <dbReference type="NCBI Taxonomy" id="312017"/>
    <lineage>
        <taxon>Eukaryota</taxon>
        <taxon>Sar</taxon>
        <taxon>Alveolata</taxon>
        <taxon>Ciliophora</taxon>
        <taxon>Intramacronucleata</taxon>
        <taxon>Oligohymenophorea</taxon>
        <taxon>Hymenostomatida</taxon>
        <taxon>Tetrahymenina</taxon>
        <taxon>Tetrahymenidae</taxon>
        <taxon>Tetrahymena</taxon>
    </lineage>
</organism>
<evidence type="ECO:0000313" key="2">
    <source>
        <dbReference type="Proteomes" id="UP000009168"/>
    </source>
</evidence>
<accession>Q22DQ1</accession>
<dbReference type="RefSeq" id="XP_001031066.2">
    <property type="nucleotide sequence ID" value="XM_001031066.3"/>
</dbReference>
<dbReference type="EMBL" id="GG662503">
    <property type="protein sequence ID" value="EAR83403.2"/>
    <property type="molecule type" value="Genomic_DNA"/>
</dbReference>
<sequence length="252" mass="29797">MPGMMNMMPNMDMSMMNMMPSMGMMNMMPNMGMMNMMNMMPNMGMMNEMMLSPMMQMMTTQMMNMGMRKEEVNRRMMDMWTMMESQYSQAMKNCQVMMEQMRMNMMMCQNMRTECSKKMECTSDDMKKSSTEPRCDSVFRKTYMRTPDMEMEECWDSMDPKKCYTVFKKAGETPCMMPGMLTGNPMTTMMGTMGTDCCDKWEPMGEGMDEKFDRLCMMTGKRTKDMRDFVMQHKEMSVGQLFDKMCEMKMCN</sequence>
<gene>
    <name evidence="1" type="ORF">TTHERM_00938910</name>
</gene>
<dbReference type="HOGENOM" id="CLU_438393_0_0_1"/>
<evidence type="ECO:0000313" key="1">
    <source>
        <dbReference type="EMBL" id="EAR83403.2"/>
    </source>
</evidence>
<reference evidence="2" key="1">
    <citation type="journal article" date="2006" name="PLoS Biol.">
        <title>Macronuclear genome sequence of the ciliate Tetrahymena thermophila, a model eukaryote.</title>
        <authorList>
            <person name="Eisen J.A."/>
            <person name="Coyne R.S."/>
            <person name="Wu M."/>
            <person name="Wu D."/>
            <person name="Thiagarajan M."/>
            <person name="Wortman J.R."/>
            <person name="Badger J.H."/>
            <person name="Ren Q."/>
            <person name="Amedeo P."/>
            <person name="Jones K.M."/>
            <person name="Tallon L.J."/>
            <person name="Delcher A.L."/>
            <person name="Salzberg S.L."/>
            <person name="Silva J.C."/>
            <person name="Haas B.J."/>
            <person name="Majoros W.H."/>
            <person name="Farzad M."/>
            <person name="Carlton J.M."/>
            <person name="Smith R.K. Jr."/>
            <person name="Garg J."/>
            <person name="Pearlman R.E."/>
            <person name="Karrer K.M."/>
            <person name="Sun L."/>
            <person name="Manning G."/>
            <person name="Elde N.C."/>
            <person name="Turkewitz A.P."/>
            <person name="Asai D.J."/>
            <person name="Wilkes D.E."/>
            <person name="Wang Y."/>
            <person name="Cai H."/>
            <person name="Collins K."/>
            <person name="Stewart B.A."/>
            <person name="Lee S.R."/>
            <person name="Wilamowska K."/>
            <person name="Weinberg Z."/>
            <person name="Ruzzo W.L."/>
            <person name="Wloga D."/>
            <person name="Gaertig J."/>
            <person name="Frankel J."/>
            <person name="Tsao C.-C."/>
            <person name="Gorovsky M.A."/>
            <person name="Keeling P.J."/>
            <person name="Waller R.F."/>
            <person name="Patron N.J."/>
            <person name="Cherry J.M."/>
            <person name="Stover N.A."/>
            <person name="Krieger C.J."/>
            <person name="del Toro C."/>
            <person name="Ryder H.F."/>
            <person name="Williamson S.C."/>
            <person name="Barbeau R.A."/>
            <person name="Hamilton E.P."/>
            <person name="Orias E."/>
        </authorList>
    </citation>
    <scope>NUCLEOTIDE SEQUENCE [LARGE SCALE GENOMIC DNA]</scope>
    <source>
        <strain evidence="2">SB210</strain>
    </source>
</reference>